<keyword evidence="2" id="KW-1185">Reference proteome</keyword>
<dbReference type="AlphaFoldDB" id="A0A9P8L5E6"/>
<gene>
    <name evidence="1" type="ORF">GP486_006679</name>
</gene>
<comment type="caution">
    <text evidence="1">The sequence shown here is derived from an EMBL/GenBank/DDBJ whole genome shotgun (WGS) entry which is preliminary data.</text>
</comment>
<dbReference type="Proteomes" id="UP000750711">
    <property type="component" value="Unassembled WGS sequence"/>
</dbReference>
<accession>A0A9P8L5E6</accession>
<dbReference type="EMBL" id="JAGHQM010001586">
    <property type="protein sequence ID" value="KAH0553133.1"/>
    <property type="molecule type" value="Genomic_DNA"/>
</dbReference>
<proteinExistence type="predicted"/>
<organism evidence="1 2">
    <name type="scientific">Trichoglossum hirsutum</name>
    <dbReference type="NCBI Taxonomy" id="265104"/>
    <lineage>
        <taxon>Eukaryota</taxon>
        <taxon>Fungi</taxon>
        <taxon>Dikarya</taxon>
        <taxon>Ascomycota</taxon>
        <taxon>Pezizomycotina</taxon>
        <taxon>Geoglossomycetes</taxon>
        <taxon>Geoglossales</taxon>
        <taxon>Geoglossaceae</taxon>
        <taxon>Trichoglossum</taxon>
    </lineage>
</organism>
<sequence>MAELFVSLTILGRFQLADENGVFSTRDFPATAFGDGKWTIQDLVETFIPHGPGIIKSVMGVEWKNDAGSGLQAVIESQYYFNHNEQLPGLHWRHVTFETEHQSESVYIQSEKITVINSLDFGRPKNMLQLAGHKIGSTLDAHNGVASANASALQAKAKNGILNGHVANGIDV</sequence>
<name>A0A9P8L5E6_9PEZI</name>
<evidence type="ECO:0000313" key="2">
    <source>
        <dbReference type="Proteomes" id="UP000750711"/>
    </source>
</evidence>
<protein>
    <submittedName>
        <fullName evidence="1">Uncharacterized protein</fullName>
    </submittedName>
</protein>
<evidence type="ECO:0000313" key="1">
    <source>
        <dbReference type="EMBL" id="KAH0553133.1"/>
    </source>
</evidence>
<reference evidence="1" key="1">
    <citation type="submission" date="2021-03" db="EMBL/GenBank/DDBJ databases">
        <title>Comparative genomics and phylogenomic investigation of the class Geoglossomycetes provide insights into ecological specialization and systematics.</title>
        <authorList>
            <person name="Melie T."/>
            <person name="Pirro S."/>
            <person name="Miller A.N."/>
            <person name="Quandt A."/>
        </authorList>
    </citation>
    <scope>NUCLEOTIDE SEQUENCE</scope>
    <source>
        <strain evidence="1">CAQ_001_2017</strain>
    </source>
</reference>